<evidence type="ECO:0000313" key="1">
    <source>
        <dbReference type="EMBL" id="RPB17453.1"/>
    </source>
</evidence>
<keyword evidence="2" id="KW-1185">Reference proteome</keyword>
<name>A0A3N4L3Q0_9PEZI</name>
<sequence length="210" mass="23498">MHDVDRYLSSGAIPIAENHPLPVLHCAYWHRIFLEISQRSLVAPKGTTHRTIMHLFVNSRTTNHMYPRNPRIPPDFNVSSCSPVSVDKTPKISQSLLDPVQFANEHLFISPPACSKRNESVKCPHLASVVVSGRKNGKGGVWRSTPGSFHQVNDVKSNLGNLRLSMGRGIEHMQYAWFKAKVKVVVDADAVHTCNAASINRTNRSPRQYI</sequence>
<dbReference type="Proteomes" id="UP000277580">
    <property type="component" value="Unassembled WGS sequence"/>
</dbReference>
<proteinExistence type="predicted"/>
<evidence type="ECO:0000313" key="2">
    <source>
        <dbReference type="Proteomes" id="UP000277580"/>
    </source>
</evidence>
<dbReference type="EMBL" id="ML119106">
    <property type="protein sequence ID" value="RPB17453.1"/>
    <property type="molecule type" value="Genomic_DNA"/>
</dbReference>
<dbReference type="AlphaFoldDB" id="A0A3N4L3Q0"/>
<gene>
    <name evidence="1" type="ORF">P167DRAFT_541489</name>
</gene>
<reference evidence="1 2" key="1">
    <citation type="journal article" date="2018" name="Nat. Ecol. Evol.">
        <title>Pezizomycetes genomes reveal the molecular basis of ectomycorrhizal truffle lifestyle.</title>
        <authorList>
            <person name="Murat C."/>
            <person name="Payen T."/>
            <person name="Noel B."/>
            <person name="Kuo A."/>
            <person name="Morin E."/>
            <person name="Chen J."/>
            <person name="Kohler A."/>
            <person name="Krizsan K."/>
            <person name="Balestrini R."/>
            <person name="Da Silva C."/>
            <person name="Montanini B."/>
            <person name="Hainaut M."/>
            <person name="Levati E."/>
            <person name="Barry K.W."/>
            <person name="Belfiori B."/>
            <person name="Cichocki N."/>
            <person name="Clum A."/>
            <person name="Dockter R.B."/>
            <person name="Fauchery L."/>
            <person name="Guy J."/>
            <person name="Iotti M."/>
            <person name="Le Tacon F."/>
            <person name="Lindquist E.A."/>
            <person name="Lipzen A."/>
            <person name="Malagnac F."/>
            <person name="Mello A."/>
            <person name="Molinier V."/>
            <person name="Miyauchi S."/>
            <person name="Poulain J."/>
            <person name="Riccioni C."/>
            <person name="Rubini A."/>
            <person name="Sitrit Y."/>
            <person name="Splivallo R."/>
            <person name="Traeger S."/>
            <person name="Wang M."/>
            <person name="Zifcakova L."/>
            <person name="Wipf D."/>
            <person name="Zambonelli A."/>
            <person name="Paolocci F."/>
            <person name="Nowrousian M."/>
            <person name="Ottonello S."/>
            <person name="Baldrian P."/>
            <person name="Spatafora J.W."/>
            <person name="Henrissat B."/>
            <person name="Nagy L.G."/>
            <person name="Aury J.M."/>
            <person name="Wincker P."/>
            <person name="Grigoriev I.V."/>
            <person name="Bonfante P."/>
            <person name="Martin F.M."/>
        </authorList>
    </citation>
    <scope>NUCLEOTIDE SEQUENCE [LARGE SCALE GENOMIC DNA]</scope>
    <source>
        <strain evidence="1 2">CCBAS932</strain>
    </source>
</reference>
<accession>A0A3N4L3Q0</accession>
<dbReference type="InParanoid" id="A0A3N4L3Q0"/>
<organism evidence="1 2">
    <name type="scientific">Morchella conica CCBAS932</name>
    <dbReference type="NCBI Taxonomy" id="1392247"/>
    <lineage>
        <taxon>Eukaryota</taxon>
        <taxon>Fungi</taxon>
        <taxon>Dikarya</taxon>
        <taxon>Ascomycota</taxon>
        <taxon>Pezizomycotina</taxon>
        <taxon>Pezizomycetes</taxon>
        <taxon>Pezizales</taxon>
        <taxon>Morchellaceae</taxon>
        <taxon>Morchella</taxon>
    </lineage>
</organism>
<protein>
    <submittedName>
        <fullName evidence="1">Uncharacterized protein</fullName>
    </submittedName>
</protein>